<dbReference type="InterPro" id="IPR028357">
    <property type="entry name" value="UDPglc_DH_bac"/>
</dbReference>
<dbReference type="GO" id="GO:0051287">
    <property type="term" value="F:NAD binding"/>
    <property type="evidence" value="ECO:0007669"/>
    <property type="project" value="InterPro"/>
</dbReference>
<dbReference type="Pfam" id="PF00984">
    <property type="entry name" value="UDPG_MGDP_dh"/>
    <property type="match status" value="1"/>
</dbReference>
<dbReference type="InterPro" id="IPR014027">
    <property type="entry name" value="UDP-Glc/GDP-Man_DH_C"/>
</dbReference>
<evidence type="ECO:0000256" key="2">
    <source>
        <dbReference type="ARBA" id="ARBA00006601"/>
    </source>
</evidence>
<dbReference type="Gene3D" id="3.40.50.720">
    <property type="entry name" value="NAD(P)-binding Rossmann-like Domain"/>
    <property type="match status" value="2"/>
</dbReference>
<evidence type="ECO:0000256" key="7">
    <source>
        <dbReference type="ARBA" id="ARBA00047473"/>
    </source>
</evidence>
<feature type="binding site" evidence="10">
    <location>
        <position position="199"/>
    </location>
    <ligand>
        <name>substrate</name>
    </ligand>
</feature>
<comment type="similarity">
    <text evidence="2 8">Belongs to the UDP-glucose/GDP-mannose dehydrogenase family.</text>
</comment>
<evidence type="ECO:0000259" key="12">
    <source>
        <dbReference type="SMART" id="SM00984"/>
    </source>
</evidence>
<keyword evidence="6 8" id="KW-0520">NAD</keyword>
<dbReference type="EnsemblMetazoa" id="GPPI046388-RA">
    <property type="protein sequence ID" value="GPPI046388-PA"/>
    <property type="gene ID" value="GPPI046388"/>
</dbReference>
<dbReference type="InterPro" id="IPR008927">
    <property type="entry name" value="6-PGluconate_DH-like_C_sf"/>
</dbReference>
<sequence>MKVTVFGAGYVGLVQSAVLAEAGYHVVCVENDLNKVLKLKKGIIHLYEPGLMQLVKKNLKKNRLKFTTNLKYGIKHGLIQFIAVGTPIKNHQIDTSAVYNIVAKIAKYMENDKIILEKSTVPIGTSEKIFCLMQKILKYRNNNLTFDIVFNPEFLKEGTAVSDCMYPERKFLEQISKIFEKELGRTHVLKYIHAGCGYGGSCFPKDIKELIFKSKSLGYNPKLLNAVEEINMIQKNKLFKLIQYHFGPNLYKKIFALWGLSFKPNTDDIREASSCTLMESLWSYGAIIQAFDPKAMKAINAIYGKRNNLKLMKNKESTLERADALIICTEWKNFYFPDFKIIKSKLKNPIIFDGRNLYNPKYLKHHGFIYYGIGRGESCVKLKN</sequence>
<dbReference type="SUPFAM" id="SSF51735">
    <property type="entry name" value="NAD(P)-binding Rossmann-fold domains"/>
    <property type="match status" value="1"/>
</dbReference>
<dbReference type="Proteomes" id="UP000092460">
    <property type="component" value="Unassembled WGS sequence"/>
</dbReference>
<feature type="binding site" evidence="11">
    <location>
        <position position="35"/>
    </location>
    <ligand>
        <name>NAD(+)</name>
        <dbReference type="ChEBI" id="CHEBI:57540"/>
    </ligand>
</feature>
<dbReference type="VEuPathDB" id="VectorBase:GPPI046388"/>
<evidence type="ECO:0000256" key="4">
    <source>
        <dbReference type="ARBA" id="ARBA00015132"/>
    </source>
</evidence>
<dbReference type="STRING" id="67801.A0A1B0C160"/>
<evidence type="ECO:0000256" key="8">
    <source>
        <dbReference type="PIRNR" id="PIRNR000124"/>
    </source>
</evidence>
<dbReference type="PIRSF" id="PIRSF500134">
    <property type="entry name" value="UDPglc_DH_bac"/>
    <property type="match status" value="1"/>
</dbReference>
<dbReference type="InterPro" id="IPR036220">
    <property type="entry name" value="UDP-Glc/GDP-Man_DH_C_sf"/>
</dbReference>
<dbReference type="Pfam" id="PF03721">
    <property type="entry name" value="UDPG_MGDP_dh_N"/>
    <property type="match status" value="1"/>
</dbReference>
<name>A0A1B0C160_9MUSC</name>
<reference evidence="13" key="2">
    <citation type="submission" date="2020-05" db="UniProtKB">
        <authorList>
            <consortium name="EnsemblMetazoa"/>
        </authorList>
    </citation>
    <scope>IDENTIFICATION</scope>
    <source>
        <strain evidence="13">IAEA</strain>
    </source>
</reference>
<evidence type="ECO:0000256" key="10">
    <source>
        <dbReference type="PIRSR" id="PIRSR500134-2"/>
    </source>
</evidence>
<feature type="binding site" evidence="11">
    <location>
        <position position="157"/>
    </location>
    <ligand>
        <name>NAD(+)</name>
        <dbReference type="ChEBI" id="CHEBI:57540"/>
    </ligand>
</feature>
<dbReference type="InterPro" id="IPR036291">
    <property type="entry name" value="NAD(P)-bd_dom_sf"/>
</dbReference>
<dbReference type="PANTHER" id="PTHR43750">
    <property type="entry name" value="UDP-GLUCOSE 6-DEHYDROGENASE TUAD"/>
    <property type="match status" value="1"/>
</dbReference>
<keyword evidence="5 8" id="KW-0560">Oxidoreductase</keyword>
<dbReference type="GO" id="GO:0003979">
    <property type="term" value="F:UDP-glucose 6-dehydrogenase activity"/>
    <property type="evidence" value="ECO:0007669"/>
    <property type="project" value="UniProtKB-EC"/>
</dbReference>
<feature type="binding site" evidence="11">
    <location>
        <position position="270"/>
    </location>
    <ligand>
        <name>NAD(+)</name>
        <dbReference type="ChEBI" id="CHEBI:57540"/>
    </ligand>
</feature>
<accession>A0A1B0C160</accession>
<feature type="domain" description="UDP-glucose/GDP-mannose dehydrogenase C-terminal" evidence="12">
    <location>
        <begin position="256"/>
        <end position="360"/>
    </location>
</feature>
<dbReference type="InterPro" id="IPR001732">
    <property type="entry name" value="UDP-Glc/GDP-Man_DH_N"/>
</dbReference>
<organism evidence="13 14">
    <name type="scientific">Glossina palpalis gambiensis</name>
    <dbReference type="NCBI Taxonomy" id="67801"/>
    <lineage>
        <taxon>Eukaryota</taxon>
        <taxon>Metazoa</taxon>
        <taxon>Ecdysozoa</taxon>
        <taxon>Arthropoda</taxon>
        <taxon>Hexapoda</taxon>
        <taxon>Insecta</taxon>
        <taxon>Pterygota</taxon>
        <taxon>Neoptera</taxon>
        <taxon>Endopterygota</taxon>
        <taxon>Diptera</taxon>
        <taxon>Brachycera</taxon>
        <taxon>Muscomorpha</taxon>
        <taxon>Hippoboscoidea</taxon>
        <taxon>Glossinidae</taxon>
        <taxon>Glossina</taxon>
    </lineage>
</organism>
<evidence type="ECO:0000256" key="3">
    <source>
        <dbReference type="ARBA" id="ARBA00012954"/>
    </source>
</evidence>
<comment type="pathway">
    <text evidence="1">Nucleotide-sugar biosynthesis; UDP-alpha-D-glucuronate biosynthesis; UDP-alpha-D-glucuronate from UDP-alpha-D-glucose: step 1/1.</text>
</comment>
<dbReference type="PIRSF" id="PIRSF000124">
    <property type="entry name" value="UDPglc_GDPman_dh"/>
    <property type="match status" value="1"/>
</dbReference>
<evidence type="ECO:0000256" key="1">
    <source>
        <dbReference type="ARBA" id="ARBA00004701"/>
    </source>
</evidence>
<evidence type="ECO:0000256" key="6">
    <source>
        <dbReference type="ARBA" id="ARBA00023027"/>
    </source>
</evidence>
<evidence type="ECO:0000256" key="5">
    <source>
        <dbReference type="ARBA" id="ARBA00023002"/>
    </source>
</evidence>
<feature type="binding site" evidence="11">
    <location>
        <position position="120"/>
    </location>
    <ligand>
        <name>NAD(+)</name>
        <dbReference type="ChEBI" id="CHEBI:57540"/>
    </ligand>
</feature>
<comment type="catalytic activity">
    <reaction evidence="7 8">
        <text>UDP-alpha-D-glucose + 2 NAD(+) + H2O = UDP-alpha-D-glucuronate + 2 NADH + 3 H(+)</text>
        <dbReference type="Rhea" id="RHEA:23596"/>
        <dbReference type="ChEBI" id="CHEBI:15377"/>
        <dbReference type="ChEBI" id="CHEBI:15378"/>
        <dbReference type="ChEBI" id="CHEBI:57540"/>
        <dbReference type="ChEBI" id="CHEBI:57945"/>
        <dbReference type="ChEBI" id="CHEBI:58052"/>
        <dbReference type="ChEBI" id="CHEBI:58885"/>
        <dbReference type="EC" id="1.1.1.22"/>
    </reaction>
</comment>
<dbReference type="PANTHER" id="PTHR43750:SF3">
    <property type="entry name" value="UDP-GLUCOSE 6-DEHYDROGENASE TUAD"/>
    <property type="match status" value="1"/>
</dbReference>
<feature type="binding site" evidence="11">
    <location>
        <position position="86"/>
    </location>
    <ligand>
        <name>NAD(+)</name>
        <dbReference type="ChEBI" id="CHEBI:57540"/>
    </ligand>
</feature>
<dbReference type="InterPro" id="IPR014026">
    <property type="entry name" value="UDP-Glc/GDP-Man_DH_dimer"/>
</dbReference>
<feature type="active site" description="Nucleophile" evidence="9">
    <location>
        <position position="202"/>
    </location>
</feature>
<evidence type="ECO:0000256" key="9">
    <source>
        <dbReference type="PIRSR" id="PIRSR500134-1"/>
    </source>
</evidence>
<evidence type="ECO:0000313" key="14">
    <source>
        <dbReference type="Proteomes" id="UP000092460"/>
    </source>
</evidence>
<feature type="binding site" evidence="11">
    <location>
        <position position="205"/>
    </location>
    <ligand>
        <name>NAD(+)</name>
        <dbReference type="ChEBI" id="CHEBI:57540"/>
    </ligand>
</feature>
<feature type="binding site" evidence="10">
    <location>
        <begin position="154"/>
        <end position="157"/>
    </location>
    <ligand>
        <name>substrate</name>
    </ligand>
</feature>
<dbReference type="EC" id="1.1.1.22" evidence="3 8"/>
<dbReference type="AlphaFoldDB" id="A0A1B0C160"/>
<dbReference type="UniPathway" id="UPA00038">
    <property type="reaction ID" value="UER00491"/>
</dbReference>
<dbReference type="SUPFAM" id="SSF52413">
    <property type="entry name" value="UDP-glucose/GDP-mannose dehydrogenase C-terminal domain"/>
    <property type="match status" value="1"/>
</dbReference>
<dbReference type="EMBL" id="JXJN01023891">
    <property type="status" value="NOT_ANNOTATED_CDS"/>
    <property type="molecule type" value="Genomic_DNA"/>
</dbReference>
<feature type="binding site" evidence="10">
    <location>
        <begin position="191"/>
        <end position="195"/>
    </location>
    <ligand>
        <name>substrate</name>
    </ligand>
</feature>
<evidence type="ECO:0000256" key="11">
    <source>
        <dbReference type="PIRSR" id="PIRSR500134-3"/>
    </source>
</evidence>
<dbReference type="Pfam" id="PF03720">
    <property type="entry name" value="UDPG_MGDP_dh_C"/>
    <property type="match status" value="1"/>
</dbReference>
<dbReference type="SMART" id="SM00984">
    <property type="entry name" value="UDPG_MGDP_dh_C"/>
    <property type="match status" value="1"/>
</dbReference>
<proteinExistence type="inferred from homology"/>
<dbReference type="InterPro" id="IPR017476">
    <property type="entry name" value="UDP-Glc/GDP-Man"/>
</dbReference>
<evidence type="ECO:0000313" key="13">
    <source>
        <dbReference type="EnsemblMetazoa" id="GPPI046388-PA"/>
    </source>
</evidence>
<dbReference type="SUPFAM" id="SSF48179">
    <property type="entry name" value="6-phosphogluconate dehydrogenase C-terminal domain-like"/>
    <property type="match status" value="1"/>
</dbReference>
<protein>
    <recommendedName>
        <fullName evidence="4 8">UDP-glucose 6-dehydrogenase</fullName>
        <ecNumber evidence="3 8">1.1.1.22</ecNumber>
    </recommendedName>
</protein>
<keyword evidence="14" id="KW-1185">Reference proteome</keyword>
<dbReference type="GO" id="GO:0006065">
    <property type="term" value="P:UDP-glucuronate biosynthetic process"/>
    <property type="evidence" value="ECO:0007669"/>
    <property type="project" value="UniProtKB-UniPathway"/>
</dbReference>
<dbReference type="GO" id="GO:0000271">
    <property type="term" value="P:polysaccharide biosynthetic process"/>
    <property type="evidence" value="ECO:0007669"/>
    <property type="project" value="InterPro"/>
</dbReference>
<reference evidence="14" key="1">
    <citation type="submission" date="2015-01" db="EMBL/GenBank/DDBJ databases">
        <authorList>
            <person name="Aksoy S."/>
            <person name="Warren W."/>
            <person name="Wilson R.K."/>
        </authorList>
    </citation>
    <scope>NUCLEOTIDE SEQUENCE [LARGE SCALE GENOMIC DNA]</scope>
    <source>
        <strain evidence="14">IAEA</strain>
    </source>
</reference>
<comment type="function">
    <text evidence="8">Involved in the biosynthesis of glycosaminoglycans; hyaluronan, chondroitin sulfate, and heparan sulfate.</text>
</comment>
<feature type="binding site" evidence="10">
    <location>
        <position position="263"/>
    </location>
    <ligand>
        <name>substrate</name>
    </ligand>
</feature>